<reference evidence="3" key="1">
    <citation type="submission" date="2025-08" db="UniProtKB">
        <authorList>
            <consortium name="RefSeq"/>
        </authorList>
    </citation>
    <scope>IDENTIFICATION</scope>
</reference>
<sequence>MFYWRRVRVTVYSDWLQAQSASRCSTQIGQGGVSVGSLGGTVPAQALLPLLAALPGALPRSPDLLLLDGLEHYVAACPCSRGAARLAALLVDTAVACATCPHAPGLGCQLIASVCSPGTPDAAQRLAALVRYFPARCRLSPAPGEEGPGQAWMAHLCQAGAPSHTWTILFSPHGELSMAPAPGEEALGLGGSWGEGREHNRQPAGEV</sequence>
<dbReference type="GeneID" id="112550257"/>
<evidence type="ECO:0000256" key="1">
    <source>
        <dbReference type="SAM" id="MobiDB-lite"/>
    </source>
</evidence>
<dbReference type="RefSeq" id="XP_025059625.1">
    <property type="nucleotide sequence ID" value="XM_025203840.1"/>
</dbReference>
<evidence type="ECO:0000313" key="3">
    <source>
        <dbReference type="RefSeq" id="XP_025059625.1"/>
    </source>
</evidence>
<dbReference type="Proteomes" id="UP000189705">
    <property type="component" value="Unplaced"/>
</dbReference>
<dbReference type="InParanoid" id="A0A3Q0GN71"/>
<dbReference type="CTD" id="126074"/>
<dbReference type="STRING" id="38654.A0A3Q0GN71"/>
<dbReference type="AlphaFoldDB" id="A0A3Q0GN71"/>
<evidence type="ECO:0000313" key="2">
    <source>
        <dbReference type="Proteomes" id="UP000189705"/>
    </source>
</evidence>
<keyword evidence="2" id="KW-1185">Reference proteome</keyword>
<protein>
    <submittedName>
        <fullName evidence="3">ATPase SWSAP1</fullName>
    </submittedName>
</protein>
<accession>A0A3Q0GN71</accession>
<name>A0A3Q0GN71_ALLSI</name>
<gene>
    <name evidence="3" type="primary">SWSAP1</name>
</gene>
<proteinExistence type="predicted"/>
<organism evidence="2 3">
    <name type="scientific">Alligator sinensis</name>
    <name type="common">Chinese alligator</name>
    <dbReference type="NCBI Taxonomy" id="38654"/>
    <lineage>
        <taxon>Eukaryota</taxon>
        <taxon>Metazoa</taxon>
        <taxon>Chordata</taxon>
        <taxon>Craniata</taxon>
        <taxon>Vertebrata</taxon>
        <taxon>Euteleostomi</taxon>
        <taxon>Archelosauria</taxon>
        <taxon>Archosauria</taxon>
        <taxon>Crocodylia</taxon>
        <taxon>Alligatoridae</taxon>
        <taxon>Alligatorinae</taxon>
        <taxon>Alligator</taxon>
    </lineage>
</organism>
<dbReference type="KEGG" id="asn:112550257"/>
<feature type="region of interest" description="Disordered" evidence="1">
    <location>
        <begin position="180"/>
        <end position="207"/>
    </location>
</feature>